<gene>
    <name evidence="1" type="ORF">BABINDRAFT_78448</name>
</gene>
<evidence type="ECO:0000313" key="2">
    <source>
        <dbReference type="Proteomes" id="UP000094336"/>
    </source>
</evidence>
<evidence type="ECO:0000313" key="1">
    <source>
        <dbReference type="EMBL" id="ODQ82922.1"/>
    </source>
</evidence>
<keyword evidence="2" id="KW-1185">Reference proteome</keyword>
<dbReference type="Proteomes" id="UP000094336">
    <property type="component" value="Unassembled WGS sequence"/>
</dbReference>
<reference evidence="2" key="1">
    <citation type="submission" date="2016-05" db="EMBL/GenBank/DDBJ databases">
        <title>Comparative genomics of biotechnologically important yeasts.</title>
        <authorList>
            <consortium name="DOE Joint Genome Institute"/>
            <person name="Riley R."/>
            <person name="Haridas S."/>
            <person name="Wolfe K.H."/>
            <person name="Lopes M.R."/>
            <person name="Hittinger C.T."/>
            <person name="Goker M."/>
            <person name="Salamov A."/>
            <person name="Wisecaver J."/>
            <person name="Long T.M."/>
            <person name="Aerts A.L."/>
            <person name="Barry K."/>
            <person name="Choi C."/>
            <person name="Clum A."/>
            <person name="Coughlan A.Y."/>
            <person name="Deshpande S."/>
            <person name="Douglass A.P."/>
            <person name="Hanson S.J."/>
            <person name="Klenk H.-P."/>
            <person name="Labutti K."/>
            <person name="Lapidus A."/>
            <person name="Lindquist E."/>
            <person name="Lipzen A."/>
            <person name="Meier-Kolthoff J.P."/>
            <person name="Ohm R.A."/>
            <person name="Otillar R.P."/>
            <person name="Pangilinan J."/>
            <person name="Peng Y."/>
            <person name="Rokas A."/>
            <person name="Rosa C.A."/>
            <person name="Scheuner C."/>
            <person name="Sibirny A.A."/>
            <person name="Slot J.C."/>
            <person name="Stielow J.B."/>
            <person name="Sun H."/>
            <person name="Kurtzman C.P."/>
            <person name="Blackwell M."/>
            <person name="Grigoriev I.V."/>
            <person name="Jeffries T.W."/>
        </authorList>
    </citation>
    <scope>NUCLEOTIDE SEQUENCE [LARGE SCALE GENOMIC DNA]</scope>
    <source>
        <strain evidence="2">NRRL Y-12698</strain>
    </source>
</reference>
<protein>
    <submittedName>
        <fullName evidence="1">Uncharacterized protein</fullName>
    </submittedName>
</protein>
<dbReference type="EMBL" id="KV454426">
    <property type="protein sequence ID" value="ODQ82922.1"/>
    <property type="molecule type" value="Genomic_DNA"/>
</dbReference>
<dbReference type="AlphaFoldDB" id="A0A1E3R0M9"/>
<sequence length="91" mass="10152">MAVVIYLGFESLFKLKVEIIDSLTNILINRQNDGSPLCDTTPLSSQVNIYCNNMTTQILIVFPSSCLHTASSRYSTHKPLFQSVPLLNFGK</sequence>
<proteinExistence type="predicted"/>
<dbReference type="GeneID" id="30150542"/>
<organism evidence="1 2">
    <name type="scientific">Babjeviella inositovora NRRL Y-12698</name>
    <dbReference type="NCBI Taxonomy" id="984486"/>
    <lineage>
        <taxon>Eukaryota</taxon>
        <taxon>Fungi</taxon>
        <taxon>Dikarya</taxon>
        <taxon>Ascomycota</taxon>
        <taxon>Saccharomycotina</taxon>
        <taxon>Pichiomycetes</taxon>
        <taxon>Serinales incertae sedis</taxon>
        <taxon>Babjeviella</taxon>
    </lineage>
</organism>
<name>A0A1E3R0M9_9ASCO</name>
<accession>A0A1E3R0M9</accession>
<dbReference type="RefSeq" id="XP_018988250.1">
    <property type="nucleotide sequence ID" value="XM_019132689.1"/>
</dbReference>